<protein>
    <submittedName>
        <fullName evidence="1">Uncharacterized protein</fullName>
    </submittedName>
</protein>
<dbReference type="AlphaFoldDB" id="A0AB33K6U8"/>
<organism evidence="1">
    <name type="scientific">Kitasatospora sp. CMC57</name>
    <dbReference type="NCBI Taxonomy" id="3231513"/>
    <lineage>
        <taxon>Bacteria</taxon>
        <taxon>Bacillati</taxon>
        <taxon>Actinomycetota</taxon>
        <taxon>Actinomycetes</taxon>
        <taxon>Kitasatosporales</taxon>
        <taxon>Streptomycetaceae</taxon>
        <taxon>Kitasatospora</taxon>
    </lineage>
</organism>
<accession>A0AB33K6U8</accession>
<name>A0AB33K6U8_9ACTN</name>
<evidence type="ECO:0000313" key="1">
    <source>
        <dbReference type="EMBL" id="BFP48465.1"/>
    </source>
</evidence>
<gene>
    <name evidence="1" type="ORF">KCMC57_48330</name>
</gene>
<reference evidence="1" key="1">
    <citation type="submission" date="2024-07" db="EMBL/GenBank/DDBJ databases">
        <title>Complete genome sequences of cellulolytic bacteria, Kitasatospora sp. CMC57 and Streptomyces sp. CMC78, isolated from Japanese agricultural soil.</title>
        <authorList>
            <person name="Hashimoto T."/>
            <person name="Ito M."/>
            <person name="Iwamoto M."/>
            <person name="Fukahori D."/>
            <person name="Shoda T."/>
            <person name="Sakoda M."/>
            <person name="Morohoshi T."/>
            <person name="Mitsuboshi M."/>
            <person name="Nishizawa T."/>
        </authorList>
    </citation>
    <scope>NUCLEOTIDE SEQUENCE</scope>
    <source>
        <strain evidence="1">CMC57</strain>
    </source>
</reference>
<sequence>MLLGVLVDQVGEVTAARYLVAGRKAELEQDCSSSATLRDGRTLLPGRWIDQSCPARCSKSHTGDLARCSRLAPYDSAPVTRR</sequence>
<dbReference type="EMBL" id="AP035881">
    <property type="protein sequence ID" value="BFP48465.1"/>
    <property type="molecule type" value="Genomic_DNA"/>
</dbReference>
<proteinExistence type="predicted"/>